<feature type="transmembrane region" description="Helical" evidence="8">
    <location>
        <begin position="186"/>
        <end position="204"/>
    </location>
</feature>
<evidence type="ECO:0000256" key="2">
    <source>
        <dbReference type="ARBA" id="ARBA00022692"/>
    </source>
</evidence>
<feature type="transmembrane region" description="Helical" evidence="8">
    <location>
        <begin position="161"/>
        <end position="180"/>
    </location>
</feature>
<dbReference type="PROSITE" id="PS00211">
    <property type="entry name" value="ABC_TRANSPORTER_1"/>
    <property type="match status" value="1"/>
</dbReference>
<dbReference type="InterPro" id="IPR036640">
    <property type="entry name" value="ABC1_TM_sf"/>
</dbReference>
<dbReference type="InterPro" id="IPR003439">
    <property type="entry name" value="ABC_transporter-like_ATP-bd"/>
</dbReference>
<feature type="transmembrane region" description="Helical" evidence="8">
    <location>
        <begin position="41"/>
        <end position="63"/>
    </location>
</feature>
<dbReference type="InterPro" id="IPR017871">
    <property type="entry name" value="ABC_transporter-like_CS"/>
</dbReference>
<evidence type="ECO:0000313" key="11">
    <source>
        <dbReference type="EMBL" id="MFB9208248.1"/>
    </source>
</evidence>
<accession>A0ABV5IW47</accession>
<evidence type="ECO:0000256" key="7">
    <source>
        <dbReference type="SAM" id="MobiDB-lite"/>
    </source>
</evidence>
<sequence length="607" mass="63159">MAGPSLTRHRRAARGRPSPDPSTASGRGLLLTLLRRRRRPLVMATAWSLVEAGPAWLSGLLIAQAIDQGFLTGSAGTGLAWLALLGLAMLGKAVATRLMFPHLAAVVEPLRDDLVRAVVTAAVTRAARTAEPPDAAAATRLTEQVDTLRNLVSALLRSSRALGIALIAALGGLLALSPLVAAMTAGPVLVALAVFARLLPVLMARQRELILADEALTARATPILTGLRDIAACGAGSQAYADVEPAVTAQAAAARALARAALGRRLVVALGAHVPLLGLLIVARPLIQDGRLSAGEVVGAVTYLATGLDPAMRALVGTVGGWGVALAVTARRIAETVTVPDVPVPPGGHLSPSGHELRAEQLSFAYAPQATPVVRDLDLTIREGEHLTLVGPSGIGKSTLSMLLTGLRRPTGGEIRLGGVPLASIAEREARTMMALVPQEAYVFSGTVRENLAYLVPDDAKNDAEDDARDDARDERLREAAERVGGGPLLERLGGLDAVIAEPSALSAGEKQLVALARTYAAPARLVVLDEATCHLDPAAEARAELAFAARPGTLVVIAHRISSARRARRIVLMDGTAVLTGSHDDLMVSSPLYADMVGRWQPEGST</sequence>
<keyword evidence="5 8" id="KW-1133">Transmembrane helix</keyword>
<evidence type="ECO:0000259" key="10">
    <source>
        <dbReference type="PROSITE" id="PS50929"/>
    </source>
</evidence>
<dbReference type="Proteomes" id="UP001589647">
    <property type="component" value="Unassembled WGS sequence"/>
</dbReference>
<evidence type="ECO:0000256" key="6">
    <source>
        <dbReference type="ARBA" id="ARBA00023136"/>
    </source>
</evidence>
<dbReference type="SUPFAM" id="SSF90123">
    <property type="entry name" value="ABC transporter transmembrane region"/>
    <property type="match status" value="1"/>
</dbReference>
<evidence type="ECO:0000259" key="9">
    <source>
        <dbReference type="PROSITE" id="PS50893"/>
    </source>
</evidence>
<dbReference type="Gene3D" id="1.20.1560.10">
    <property type="entry name" value="ABC transporter type 1, transmembrane domain"/>
    <property type="match status" value="1"/>
</dbReference>
<dbReference type="RefSeq" id="WP_189648380.1">
    <property type="nucleotide sequence ID" value="NZ_BMRC01000007.1"/>
</dbReference>
<keyword evidence="3" id="KW-0547">Nucleotide-binding</keyword>
<feature type="domain" description="ABC transporter" evidence="9">
    <location>
        <begin position="357"/>
        <end position="601"/>
    </location>
</feature>
<dbReference type="PROSITE" id="PS50929">
    <property type="entry name" value="ABC_TM1F"/>
    <property type="match status" value="1"/>
</dbReference>
<feature type="region of interest" description="Disordered" evidence="7">
    <location>
        <begin position="1"/>
        <end position="26"/>
    </location>
</feature>
<keyword evidence="6 8" id="KW-0472">Membrane</keyword>
<dbReference type="InterPro" id="IPR003593">
    <property type="entry name" value="AAA+_ATPase"/>
</dbReference>
<evidence type="ECO:0000256" key="8">
    <source>
        <dbReference type="SAM" id="Phobius"/>
    </source>
</evidence>
<reference evidence="11 12" key="1">
    <citation type="submission" date="2024-09" db="EMBL/GenBank/DDBJ databases">
        <authorList>
            <person name="Sun Q."/>
            <person name="Mori K."/>
        </authorList>
    </citation>
    <scope>NUCLEOTIDE SEQUENCE [LARGE SCALE GENOMIC DNA]</scope>
    <source>
        <strain evidence="11 12">CCM 3426</strain>
    </source>
</reference>
<keyword evidence="4 11" id="KW-0067">ATP-binding</keyword>
<keyword evidence="2 8" id="KW-0812">Transmembrane</keyword>
<proteinExistence type="predicted"/>
<feature type="domain" description="ABC transmembrane type-1" evidence="10">
    <location>
        <begin position="41"/>
        <end position="314"/>
    </location>
</feature>
<dbReference type="PANTHER" id="PTHR24221">
    <property type="entry name" value="ATP-BINDING CASSETTE SUB-FAMILY B"/>
    <property type="match status" value="1"/>
</dbReference>
<dbReference type="PANTHER" id="PTHR24221:SF654">
    <property type="entry name" value="ATP-BINDING CASSETTE SUB-FAMILY B MEMBER 6"/>
    <property type="match status" value="1"/>
</dbReference>
<dbReference type="EMBL" id="JBHMEI010000067">
    <property type="protein sequence ID" value="MFB9208248.1"/>
    <property type="molecule type" value="Genomic_DNA"/>
</dbReference>
<protein>
    <submittedName>
        <fullName evidence="11">ATP-binding cassette domain-containing protein</fullName>
    </submittedName>
</protein>
<evidence type="ECO:0000256" key="1">
    <source>
        <dbReference type="ARBA" id="ARBA00004651"/>
    </source>
</evidence>
<dbReference type="GO" id="GO:0005524">
    <property type="term" value="F:ATP binding"/>
    <property type="evidence" value="ECO:0007669"/>
    <property type="project" value="UniProtKB-KW"/>
</dbReference>
<dbReference type="Gene3D" id="3.40.50.300">
    <property type="entry name" value="P-loop containing nucleotide triphosphate hydrolases"/>
    <property type="match status" value="1"/>
</dbReference>
<evidence type="ECO:0000256" key="3">
    <source>
        <dbReference type="ARBA" id="ARBA00022741"/>
    </source>
</evidence>
<comment type="subcellular location">
    <subcellularLocation>
        <location evidence="1">Cell membrane</location>
        <topology evidence="1">Multi-pass membrane protein</topology>
    </subcellularLocation>
</comment>
<feature type="transmembrane region" description="Helical" evidence="8">
    <location>
        <begin position="69"/>
        <end position="90"/>
    </location>
</feature>
<dbReference type="SMART" id="SM00382">
    <property type="entry name" value="AAA"/>
    <property type="match status" value="1"/>
</dbReference>
<dbReference type="SUPFAM" id="SSF52540">
    <property type="entry name" value="P-loop containing nucleoside triphosphate hydrolases"/>
    <property type="match status" value="1"/>
</dbReference>
<name>A0ABV5IW47_9ACTN</name>
<feature type="transmembrane region" description="Helical" evidence="8">
    <location>
        <begin position="266"/>
        <end position="287"/>
    </location>
</feature>
<evidence type="ECO:0000256" key="5">
    <source>
        <dbReference type="ARBA" id="ARBA00022989"/>
    </source>
</evidence>
<comment type="caution">
    <text evidence="11">The sequence shown here is derived from an EMBL/GenBank/DDBJ whole genome shotgun (WGS) entry which is preliminary data.</text>
</comment>
<dbReference type="Pfam" id="PF00005">
    <property type="entry name" value="ABC_tran"/>
    <property type="match status" value="1"/>
</dbReference>
<gene>
    <name evidence="11" type="ORF">ACFFV7_44200</name>
</gene>
<evidence type="ECO:0000256" key="4">
    <source>
        <dbReference type="ARBA" id="ARBA00022840"/>
    </source>
</evidence>
<dbReference type="CDD" id="cd03228">
    <property type="entry name" value="ABCC_MRP_Like"/>
    <property type="match status" value="1"/>
</dbReference>
<organism evidence="11 12">
    <name type="scientific">Nonomuraea spiralis</name>
    <dbReference type="NCBI Taxonomy" id="46182"/>
    <lineage>
        <taxon>Bacteria</taxon>
        <taxon>Bacillati</taxon>
        <taxon>Actinomycetota</taxon>
        <taxon>Actinomycetes</taxon>
        <taxon>Streptosporangiales</taxon>
        <taxon>Streptosporangiaceae</taxon>
        <taxon>Nonomuraea</taxon>
    </lineage>
</organism>
<keyword evidence="12" id="KW-1185">Reference proteome</keyword>
<dbReference type="PROSITE" id="PS50893">
    <property type="entry name" value="ABC_TRANSPORTER_2"/>
    <property type="match status" value="1"/>
</dbReference>
<dbReference type="InterPro" id="IPR011527">
    <property type="entry name" value="ABC1_TM_dom"/>
</dbReference>
<dbReference type="InterPro" id="IPR039421">
    <property type="entry name" value="Type_1_exporter"/>
</dbReference>
<dbReference type="InterPro" id="IPR027417">
    <property type="entry name" value="P-loop_NTPase"/>
</dbReference>
<evidence type="ECO:0000313" key="12">
    <source>
        <dbReference type="Proteomes" id="UP001589647"/>
    </source>
</evidence>